<reference evidence="2 3" key="1">
    <citation type="journal article" date="2019" name="Genome Biol. Evol.">
        <title>Insights into the evolution of the New World diploid cottons (Gossypium, subgenus Houzingenia) based on genome sequencing.</title>
        <authorList>
            <person name="Grover C.E."/>
            <person name="Arick M.A. 2nd"/>
            <person name="Thrash A."/>
            <person name="Conover J.L."/>
            <person name="Sanders W.S."/>
            <person name="Peterson D.G."/>
            <person name="Frelichowski J.E."/>
            <person name="Scheffler J.A."/>
            <person name="Scheffler B.E."/>
            <person name="Wendel J.F."/>
        </authorList>
    </citation>
    <scope>NUCLEOTIDE SEQUENCE [LARGE SCALE GENOMIC DNA]</scope>
    <source>
        <strain evidence="2">5</strain>
        <tissue evidence="2">Leaf</tissue>
    </source>
</reference>
<protein>
    <recommendedName>
        <fullName evidence="1">Zinc knuckle CX2CX4HX4C domain-containing protein</fullName>
    </recommendedName>
</protein>
<dbReference type="AlphaFoldDB" id="A0A7J9B810"/>
<evidence type="ECO:0000313" key="2">
    <source>
        <dbReference type="EMBL" id="MBA0732456.1"/>
    </source>
</evidence>
<organism evidence="2 3">
    <name type="scientific">Gossypium gossypioides</name>
    <name type="common">Mexican cotton</name>
    <name type="synonym">Selera gossypioides</name>
    <dbReference type="NCBI Taxonomy" id="34282"/>
    <lineage>
        <taxon>Eukaryota</taxon>
        <taxon>Viridiplantae</taxon>
        <taxon>Streptophyta</taxon>
        <taxon>Embryophyta</taxon>
        <taxon>Tracheophyta</taxon>
        <taxon>Spermatophyta</taxon>
        <taxon>Magnoliopsida</taxon>
        <taxon>eudicotyledons</taxon>
        <taxon>Gunneridae</taxon>
        <taxon>Pentapetalae</taxon>
        <taxon>rosids</taxon>
        <taxon>malvids</taxon>
        <taxon>Malvales</taxon>
        <taxon>Malvaceae</taxon>
        <taxon>Malvoideae</taxon>
        <taxon>Gossypium</taxon>
    </lineage>
</organism>
<sequence>MGAIGLDFGMTMEDNLAALRIAEAKEDVIHLLGISTGRHSLYEFCFVHELPLGLFSKAVAQALGNFVGLFEEYDVKQAVHGVVPFLRIRFCYEKLTLFCFLCSRLGHGDSFCPIHFAKEVTADDMGWDISLRAVGHRATVMEITWLGKRNPDGYPFDFRGEFRRDCVKDFKESFECA</sequence>
<evidence type="ECO:0000259" key="1">
    <source>
        <dbReference type="Pfam" id="PF14392"/>
    </source>
</evidence>
<evidence type="ECO:0000313" key="3">
    <source>
        <dbReference type="Proteomes" id="UP000593579"/>
    </source>
</evidence>
<gene>
    <name evidence="2" type="ORF">Gogos_016546</name>
</gene>
<dbReference type="EMBL" id="JABEZY010000001">
    <property type="protein sequence ID" value="MBA0732456.1"/>
    <property type="molecule type" value="Genomic_DNA"/>
</dbReference>
<dbReference type="OrthoDB" id="10394316at2759"/>
<dbReference type="InterPro" id="IPR025836">
    <property type="entry name" value="Zn_knuckle_CX2CX4HX4C"/>
</dbReference>
<accession>A0A7J9B810</accession>
<feature type="domain" description="Zinc knuckle CX2CX4HX4C" evidence="1">
    <location>
        <begin position="87"/>
        <end position="113"/>
    </location>
</feature>
<name>A0A7J9B810_GOSGO</name>
<dbReference type="Pfam" id="PF14392">
    <property type="entry name" value="zf-CCHC_4"/>
    <property type="match status" value="1"/>
</dbReference>
<comment type="caution">
    <text evidence="2">The sequence shown here is derived from an EMBL/GenBank/DDBJ whole genome shotgun (WGS) entry which is preliminary data.</text>
</comment>
<proteinExistence type="predicted"/>
<dbReference type="Proteomes" id="UP000593579">
    <property type="component" value="Unassembled WGS sequence"/>
</dbReference>
<keyword evidence="3" id="KW-1185">Reference proteome</keyword>